<dbReference type="STRING" id="946333.A4W93_23200"/>
<gene>
    <name evidence="3" type="ORF">A4W93_23200</name>
</gene>
<dbReference type="PANTHER" id="PTHR42760">
    <property type="entry name" value="SHORT-CHAIN DEHYDROGENASES/REDUCTASES FAMILY MEMBER"/>
    <property type="match status" value="1"/>
</dbReference>
<dbReference type="PANTHER" id="PTHR42760:SF133">
    <property type="entry name" value="3-OXOACYL-[ACYL-CARRIER-PROTEIN] REDUCTASE"/>
    <property type="match status" value="1"/>
</dbReference>
<evidence type="ECO:0000256" key="2">
    <source>
        <dbReference type="ARBA" id="ARBA00023002"/>
    </source>
</evidence>
<dbReference type="InterPro" id="IPR036291">
    <property type="entry name" value="NAD(P)-bd_dom_sf"/>
</dbReference>
<evidence type="ECO:0000313" key="3">
    <source>
        <dbReference type="EMBL" id="ARN22581.1"/>
    </source>
</evidence>
<dbReference type="PROSITE" id="PS00061">
    <property type="entry name" value="ADH_SHORT"/>
    <property type="match status" value="1"/>
</dbReference>
<protein>
    <recommendedName>
        <fullName evidence="5">Short-chain dehydrogenase</fullName>
    </recommendedName>
</protein>
<dbReference type="AlphaFoldDB" id="A0A1W6LE93"/>
<dbReference type="InterPro" id="IPR002347">
    <property type="entry name" value="SDR_fam"/>
</dbReference>
<organism evidence="3 4">
    <name type="scientific">Piscinibacter gummiphilus</name>
    <dbReference type="NCBI Taxonomy" id="946333"/>
    <lineage>
        <taxon>Bacteria</taxon>
        <taxon>Pseudomonadati</taxon>
        <taxon>Pseudomonadota</taxon>
        <taxon>Betaproteobacteria</taxon>
        <taxon>Burkholderiales</taxon>
        <taxon>Sphaerotilaceae</taxon>
        <taxon>Piscinibacter</taxon>
    </lineage>
</organism>
<dbReference type="KEGG" id="rgu:A4W93_23200"/>
<sequence length="221" mass="22966">MSGGSGGIGAAVCDALAARGVVPVVGYARNAEAAAVVATRTGGFSLQLDLTDEDGVAAAVERLEQLPRLGGIVLAGSPALAPMPFGKITPDDMAAQWLVNVLGPQQLLAELVRRCFRRHKQGAVVGVLTQAMGSGASGIEGASSGMGAYVIAKHGLAGVLAMAAADYPWLRVRAVRPGYTETRMLEAFDERFLDLQREKAPFSTPEDVAATILHEALEETP</sequence>
<dbReference type="GO" id="GO:0016616">
    <property type="term" value="F:oxidoreductase activity, acting on the CH-OH group of donors, NAD or NADP as acceptor"/>
    <property type="evidence" value="ECO:0007669"/>
    <property type="project" value="TreeGrafter"/>
</dbReference>
<dbReference type="EMBL" id="CP015118">
    <property type="protein sequence ID" value="ARN22581.1"/>
    <property type="molecule type" value="Genomic_DNA"/>
</dbReference>
<name>A0A1W6LE93_9BURK</name>
<comment type="similarity">
    <text evidence="1">Belongs to the short-chain dehydrogenases/reductases (SDR) family.</text>
</comment>
<proteinExistence type="inferred from homology"/>
<reference evidence="3 4" key="1">
    <citation type="submission" date="2016-04" db="EMBL/GenBank/DDBJ databases">
        <title>Complete genome sequence of natural rubber-degrading, novel Gram-negative bacterium, Rhizobacter gummiphilus strain NS21.</title>
        <authorList>
            <person name="Tabata M."/>
            <person name="Kasai D."/>
            <person name="Fukuda M."/>
        </authorList>
    </citation>
    <scope>NUCLEOTIDE SEQUENCE [LARGE SCALE GENOMIC DNA]</scope>
    <source>
        <strain evidence="3 4">NS21</strain>
    </source>
</reference>
<dbReference type="PRINTS" id="PR00081">
    <property type="entry name" value="GDHRDH"/>
</dbReference>
<evidence type="ECO:0008006" key="5">
    <source>
        <dbReference type="Google" id="ProtNLM"/>
    </source>
</evidence>
<evidence type="ECO:0000313" key="4">
    <source>
        <dbReference type="Proteomes" id="UP000193427"/>
    </source>
</evidence>
<evidence type="ECO:0000256" key="1">
    <source>
        <dbReference type="ARBA" id="ARBA00006484"/>
    </source>
</evidence>
<dbReference type="InterPro" id="IPR020904">
    <property type="entry name" value="Sc_DH/Rdtase_CS"/>
</dbReference>
<dbReference type="CDD" id="cd05233">
    <property type="entry name" value="SDR_c"/>
    <property type="match status" value="1"/>
</dbReference>
<dbReference type="SUPFAM" id="SSF51735">
    <property type="entry name" value="NAD(P)-binding Rossmann-fold domains"/>
    <property type="match status" value="1"/>
</dbReference>
<keyword evidence="2" id="KW-0560">Oxidoreductase</keyword>
<accession>A0A1W6LE93</accession>
<keyword evidence="4" id="KW-1185">Reference proteome</keyword>
<dbReference type="Gene3D" id="3.40.50.720">
    <property type="entry name" value="NAD(P)-binding Rossmann-like Domain"/>
    <property type="match status" value="1"/>
</dbReference>
<dbReference type="Proteomes" id="UP000193427">
    <property type="component" value="Chromosome"/>
</dbReference>
<dbReference type="Pfam" id="PF13561">
    <property type="entry name" value="adh_short_C2"/>
    <property type="match status" value="1"/>
</dbReference>